<dbReference type="InterPro" id="IPR006917">
    <property type="entry name" value="SOUL_heme-bd"/>
</dbReference>
<evidence type="ECO:0000313" key="3">
    <source>
        <dbReference type="EMBL" id="KAK8723739.1"/>
    </source>
</evidence>
<evidence type="ECO:0000313" key="4">
    <source>
        <dbReference type="Proteomes" id="UP001445076"/>
    </source>
</evidence>
<gene>
    <name evidence="3" type="ORF">OTU49_011520</name>
</gene>
<comment type="caution">
    <text evidence="3">The sequence shown here is derived from an EMBL/GenBank/DDBJ whole genome shotgun (WGS) entry which is preliminary data.</text>
</comment>
<dbReference type="Pfam" id="PF04832">
    <property type="entry name" value="SOUL"/>
    <property type="match status" value="1"/>
</dbReference>
<dbReference type="InterPro" id="IPR011256">
    <property type="entry name" value="Reg_factor_effector_dom_sf"/>
</dbReference>
<feature type="signal peptide" evidence="2">
    <location>
        <begin position="1"/>
        <end position="22"/>
    </location>
</feature>
<dbReference type="EMBL" id="JARKIK010000088">
    <property type="protein sequence ID" value="KAK8723739.1"/>
    <property type="molecule type" value="Genomic_DNA"/>
</dbReference>
<organism evidence="3 4">
    <name type="scientific">Cherax quadricarinatus</name>
    <name type="common">Australian red claw crayfish</name>
    <dbReference type="NCBI Taxonomy" id="27406"/>
    <lineage>
        <taxon>Eukaryota</taxon>
        <taxon>Metazoa</taxon>
        <taxon>Ecdysozoa</taxon>
        <taxon>Arthropoda</taxon>
        <taxon>Crustacea</taxon>
        <taxon>Multicrustacea</taxon>
        <taxon>Malacostraca</taxon>
        <taxon>Eumalacostraca</taxon>
        <taxon>Eucarida</taxon>
        <taxon>Decapoda</taxon>
        <taxon>Pleocyemata</taxon>
        <taxon>Astacidea</taxon>
        <taxon>Parastacoidea</taxon>
        <taxon>Parastacidae</taxon>
        <taxon>Cherax</taxon>
    </lineage>
</organism>
<dbReference type="FunFam" id="3.20.80.10:FF:000002">
    <property type="entry name" value="Heme-binding protein 2"/>
    <property type="match status" value="1"/>
</dbReference>
<reference evidence="3 4" key="1">
    <citation type="journal article" date="2024" name="BMC Genomics">
        <title>Genome assembly of redclaw crayfish (Cherax quadricarinatus) provides insights into its immune adaptation and hypoxia tolerance.</title>
        <authorList>
            <person name="Liu Z."/>
            <person name="Zheng J."/>
            <person name="Li H."/>
            <person name="Fang K."/>
            <person name="Wang S."/>
            <person name="He J."/>
            <person name="Zhou D."/>
            <person name="Weng S."/>
            <person name="Chi M."/>
            <person name="Gu Z."/>
            <person name="He J."/>
            <person name="Li F."/>
            <person name="Wang M."/>
        </authorList>
    </citation>
    <scope>NUCLEOTIDE SEQUENCE [LARGE SCALE GENOMIC DNA]</scope>
    <source>
        <strain evidence="3">ZL_2023a</strain>
    </source>
</reference>
<dbReference type="AlphaFoldDB" id="A0AAW0W3I3"/>
<dbReference type="Gene3D" id="3.20.80.10">
    <property type="entry name" value="Regulatory factor, effector binding domain"/>
    <property type="match status" value="1"/>
</dbReference>
<feature type="chain" id="PRO_5043384994" description="Heme-binding protein 1" evidence="2">
    <location>
        <begin position="23"/>
        <end position="211"/>
    </location>
</feature>
<sequence>MRALKLVLVVGLSAAVLPLIDAASLLTAFTRSLGPQEEITFSTVPSTDVSNGEFEERVYPSKQWVCTKQNGGLTEGDQIQVFLKLFAYIDGANDQNKELVMGLPVSIEYSDVEGQKVYTACFFIPEADQAAPPAPTNSQVFLTTRPQMTVLTRQFGGYANDEPTWMTEVQALTKLVNEAGYQVNPNLIYWNAYDPPYKFWGRRNEVWLLKQ</sequence>
<protein>
    <recommendedName>
        <fullName evidence="5">Heme-binding protein 1</fullName>
    </recommendedName>
</protein>
<keyword evidence="2" id="KW-0732">Signal</keyword>
<name>A0AAW0W3I3_CHEQU</name>
<dbReference type="PANTHER" id="PTHR11220:SF1">
    <property type="entry name" value="HEME-BINDING PROTEIN 2"/>
    <property type="match status" value="1"/>
</dbReference>
<evidence type="ECO:0000256" key="2">
    <source>
        <dbReference type="SAM" id="SignalP"/>
    </source>
</evidence>
<keyword evidence="4" id="KW-1185">Reference proteome</keyword>
<proteinExistence type="inferred from homology"/>
<dbReference type="PANTHER" id="PTHR11220">
    <property type="entry name" value="HEME-BINDING PROTEIN-RELATED"/>
    <property type="match status" value="1"/>
</dbReference>
<evidence type="ECO:0000256" key="1">
    <source>
        <dbReference type="ARBA" id="ARBA00009817"/>
    </source>
</evidence>
<dbReference type="Proteomes" id="UP001445076">
    <property type="component" value="Unassembled WGS sequence"/>
</dbReference>
<dbReference type="SUPFAM" id="SSF55136">
    <property type="entry name" value="Probable bacterial effector-binding domain"/>
    <property type="match status" value="1"/>
</dbReference>
<accession>A0AAW0W3I3</accession>
<comment type="similarity">
    <text evidence="1">Belongs to the HEBP family.</text>
</comment>
<evidence type="ECO:0008006" key="5">
    <source>
        <dbReference type="Google" id="ProtNLM"/>
    </source>
</evidence>